<keyword evidence="6 8" id="KW-0472">Membrane</keyword>
<feature type="domain" description="CBS" evidence="10">
    <location>
        <begin position="250"/>
        <end position="306"/>
    </location>
</feature>
<protein>
    <recommendedName>
        <fullName evidence="14">CNNM transmembrane domain-containing protein</fullName>
    </recommendedName>
</protein>
<feature type="domain" description="CNNM transmembrane" evidence="11">
    <location>
        <begin position="1"/>
        <end position="183"/>
    </location>
</feature>
<evidence type="ECO:0000256" key="2">
    <source>
        <dbReference type="ARBA" id="ARBA00022692"/>
    </source>
</evidence>
<dbReference type="InterPro" id="IPR000644">
    <property type="entry name" value="CBS_dom"/>
</dbReference>
<evidence type="ECO:0000256" key="7">
    <source>
        <dbReference type="PROSITE-ProRule" id="PRU00703"/>
    </source>
</evidence>
<dbReference type="InterPro" id="IPR002550">
    <property type="entry name" value="CNNM"/>
</dbReference>
<evidence type="ECO:0000256" key="5">
    <source>
        <dbReference type="ARBA" id="ARBA00023122"/>
    </source>
</evidence>
<evidence type="ECO:0000256" key="4">
    <source>
        <dbReference type="ARBA" id="ARBA00022989"/>
    </source>
</evidence>
<evidence type="ECO:0000313" key="12">
    <source>
        <dbReference type="EMBL" id="KPK72786.1"/>
    </source>
</evidence>
<dbReference type="PROSITE" id="PS51371">
    <property type="entry name" value="CBS"/>
    <property type="match status" value="1"/>
</dbReference>
<proteinExistence type="predicted"/>
<keyword evidence="4 8" id="KW-1133">Transmembrane helix</keyword>
<evidence type="ECO:0000256" key="8">
    <source>
        <dbReference type="PROSITE-ProRule" id="PRU01193"/>
    </source>
</evidence>
<reference evidence="12 13" key="1">
    <citation type="journal article" date="2015" name="Microbiome">
        <title>Genomic resolution of linkages in carbon, nitrogen, and sulfur cycling among widespread estuary sediment bacteria.</title>
        <authorList>
            <person name="Baker B.J."/>
            <person name="Lazar C.S."/>
            <person name="Teske A.P."/>
            <person name="Dick G.J."/>
        </authorList>
    </citation>
    <scope>NUCLEOTIDE SEQUENCE [LARGE SCALE GENOMIC DNA]</scope>
    <source>
        <strain evidence="12">SM23_60</strain>
    </source>
</reference>
<accession>A0A0S8GK26</accession>
<name>A0A0S8GK26_UNCW3</name>
<feature type="transmembrane region" description="Helical" evidence="9">
    <location>
        <begin position="126"/>
        <end position="151"/>
    </location>
</feature>
<dbReference type="Proteomes" id="UP000051096">
    <property type="component" value="Unassembled WGS sequence"/>
</dbReference>
<dbReference type="InterPro" id="IPR044751">
    <property type="entry name" value="Ion_transp-like_CBS"/>
</dbReference>
<sequence>MLLLIIPLVLIILGGLFSASETGLVSIENIKVLGAVREKKRWAKRTKHFLAKPERFFSTILVCENFILVIASTLFAKFFIDLIGEQGVFVSTCIITFVSVTIGQFVPKSFALSYPTRTMSLVSNLIYYLELITYPIVSLYAYVSHVLAGLFKSETEGDSIRQLDIVHAMSEYEEKTSRRAALLFNFSRRRVEEVMIPLTAVFMCERGSELTALSQEQKRLYTRIPVFEGKRNNIIGVFNIKDYFYTGTIQLRKPLFVNARDRCMTIFSIMKQKGEHMAIVHGDGHVIGIVTLEDLIEELVGEIRDEL</sequence>
<evidence type="ECO:0000313" key="13">
    <source>
        <dbReference type="Proteomes" id="UP000051096"/>
    </source>
</evidence>
<evidence type="ECO:0000256" key="1">
    <source>
        <dbReference type="ARBA" id="ARBA00004141"/>
    </source>
</evidence>
<dbReference type="GO" id="GO:0005886">
    <property type="term" value="C:plasma membrane"/>
    <property type="evidence" value="ECO:0007669"/>
    <property type="project" value="TreeGrafter"/>
</dbReference>
<dbReference type="AlphaFoldDB" id="A0A0S8GK26"/>
<organism evidence="12 13">
    <name type="scientific">candidate division WOR_3 bacterium SM23_60</name>
    <dbReference type="NCBI Taxonomy" id="1703780"/>
    <lineage>
        <taxon>Bacteria</taxon>
        <taxon>Bacteria division WOR-3</taxon>
    </lineage>
</organism>
<dbReference type="Pfam" id="PF00571">
    <property type="entry name" value="CBS"/>
    <property type="match status" value="1"/>
</dbReference>
<evidence type="ECO:0000256" key="6">
    <source>
        <dbReference type="ARBA" id="ARBA00023136"/>
    </source>
</evidence>
<dbReference type="PROSITE" id="PS51846">
    <property type="entry name" value="CNNM"/>
    <property type="match status" value="1"/>
</dbReference>
<dbReference type="InterPro" id="IPR046342">
    <property type="entry name" value="CBS_dom_sf"/>
</dbReference>
<comment type="subcellular location">
    <subcellularLocation>
        <location evidence="1">Membrane</location>
        <topology evidence="1">Multi-pass membrane protein</topology>
    </subcellularLocation>
</comment>
<dbReference type="PANTHER" id="PTHR22777">
    <property type="entry name" value="HEMOLYSIN-RELATED"/>
    <property type="match status" value="1"/>
</dbReference>
<feature type="transmembrane region" description="Helical" evidence="9">
    <location>
        <begin position="56"/>
        <end position="76"/>
    </location>
</feature>
<evidence type="ECO:0000256" key="3">
    <source>
        <dbReference type="ARBA" id="ARBA00022737"/>
    </source>
</evidence>
<dbReference type="Pfam" id="PF01595">
    <property type="entry name" value="CNNM"/>
    <property type="match status" value="1"/>
</dbReference>
<evidence type="ECO:0000256" key="9">
    <source>
        <dbReference type="SAM" id="Phobius"/>
    </source>
</evidence>
<comment type="caution">
    <text evidence="12">The sequence shown here is derived from an EMBL/GenBank/DDBJ whole genome shotgun (WGS) entry which is preliminary data.</text>
</comment>
<dbReference type="Gene3D" id="3.10.580.10">
    <property type="entry name" value="CBS-domain"/>
    <property type="match status" value="1"/>
</dbReference>
<evidence type="ECO:0000259" key="11">
    <source>
        <dbReference type="PROSITE" id="PS51846"/>
    </source>
</evidence>
<keyword evidence="2 8" id="KW-0812">Transmembrane</keyword>
<evidence type="ECO:0000259" key="10">
    <source>
        <dbReference type="PROSITE" id="PS51371"/>
    </source>
</evidence>
<feature type="transmembrane region" description="Helical" evidence="9">
    <location>
        <begin position="88"/>
        <end position="106"/>
    </location>
</feature>
<dbReference type="EMBL" id="LJUO01000022">
    <property type="protein sequence ID" value="KPK72786.1"/>
    <property type="molecule type" value="Genomic_DNA"/>
</dbReference>
<keyword evidence="5 7" id="KW-0129">CBS domain</keyword>
<keyword evidence="3" id="KW-0677">Repeat</keyword>
<evidence type="ECO:0008006" key="14">
    <source>
        <dbReference type="Google" id="ProtNLM"/>
    </source>
</evidence>
<dbReference type="PANTHER" id="PTHR22777:SF17">
    <property type="entry name" value="UPF0053 PROTEIN SLL0260"/>
    <property type="match status" value="1"/>
</dbReference>
<dbReference type="SUPFAM" id="SSF54631">
    <property type="entry name" value="CBS-domain pair"/>
    <property type="match status" value="1"/>
</dbReference>
<dbReference type="CDD" id="cd04590">
    <property type="entry name" value="CBS_pair_CorC_HlyC_assoc"/>
    <property type="match status" value="1"/>
</dbReference>
<gene>
    <name evidence="12" type="ORF">AMJ87_03655</name>
</gene>